<evidence type="ECO:0000313" key="3">
    <source>
        <dbReference type="Proteomes" id="UP000061809"/>
    </source>
</evidence>
<accession>A0A0P0GBN2</accession>
<evidence type="ECO:0000313" key="2">
    <source>
        <dbReference type="EMBL" id="ALJ61609.1"/>
    </source>
</evidence>
<dbReference type="KEGG" id="bcel:BcellWH2_04392"/>
<protein>
    <submittedName>
        <fullName evidence="2">Uncharacterized protein</fullName>
    </submittedName>
</protein>
<dbReference type="AlphaFoldDB" id="A0A0P0GBN2"/>
<dbReference type="EMBL" id="CP012801">
    <property type="protein sequence ID" value="ALJ61609.1"/>
    <property type="molecule type" value="Genomic_DNA"/>
</dbReference>
<feature type="region of interest" description="Disordered" evidence="1">
    <location>
        <begin position="1"/>
        <end position="23"/>
    </location>
</feature>
<dbReference type="RefSeq" id="WP_029327734.1">
    <property type="nucleotide sequence ID" value="NZ_CP012801.1"/>
</dbReference>
<organism evidence="2 3">
    <name type="scientific">Bacteroides cellulosilyticus</name>
    <dbReference type="NCBI Taxonomy" id="246787"/>
    <lineage>
        <taxon>Bacteria</taxon>
        <taxon>Pseudomonadati</taxon>
        <taxon>Bacteroidota</taxon>
        <taxon>Bacteroidia</taxon>
        <taxon>Bacteroidales</taxon>
        <taxon>Bacteroidaceae</taxon>
        <taxon>Bacteroides</taxon>
    </lineage>
</organism>
<dbReference type="PATRIC" id="fig|246787.4.peg.4535"/>
<proteinExistence type="predicted"/>
<reference evidence="2 3" key="1">
    <citation type="journal article" date="2015" name="Science">
        <title>Genetic determinants of in vivo fitness and diet responsiveness in multiple human gut Bacteroides.</title>
        <authorList>
            <person name="Wu M."/>
            <person name="McNulty N.P."/>
            <person name="Rodionov D.A."/>
            <person name="Khoroshkin M.S."/>
            <person name="Griffin N.W."/>
            <person name="Cheng J."/>
            <person name="Latreille P."/>
            <person name="Kerstetter R.A."/>
            <person name="Terrapon N."/>
            <person name="Henrissat B."/>
            <person name="Osterman A.L."/>
            <person name="Gordon J.I."/>
        </authorList>
    </citation>
    <scope>NUCLEOTIDE SEQUENCE [LARGE SCALE GENOMIC DNA]</scope>
    <source>
        <strain evidence="2 3">WH2</strain>
    </source>
</reference>
<gene>
    <name evidence="2" type="ORF">BcellWH2_04392</name>
</gene>
<evidence type="ECO:0000256" key="1">
    <source>
        <dbReference type="SAM" id="MobiDB-lite"/>
    </source>
</evidence>
<sequence length="70" mass="7702">MKTKNSAKGDNQRQGIPQDENYSQEELLNMDELFDLQGGIDDKQLGSCGLGCFSGATFNENTGDKSIRNE</sequence>
<dbReference type="GeneID" id="66309808"/>
<dbReference type="Proteomes" id="UP000061809">
    <property type="component" value="Chromosome"/>
</dbReference>
<name>A0A0P0GBN2_9BACE</name>